<dbReference type="InterPro" id="IPR018606">
    <property type="entry name" value="Arb1"/>
</dbReference>
<dbReference type="Pfam" id="PF09692">
    <property type="entry name" value="Arb1"/>
    <property type="match status" value="1"/>
</dbReference>
<protein>
    <submittedName>
        <fullName evidence="2">Argonaute complex, subunit Arb1</fullName>
    </submittedName>
</protein>
<reference evidence="2" key="1">
    <citation type="journal article" date="2023" name="Mol. Phylogenet. Evol.">
        <title>Genome-scale phylogeny and comparative genomics of the fungal order Sordariales.</title>
        <authorList>
            <person name="Hensen N."/>
            <person name="Bonometti L."/>
            <person name="Westerberg I."/>
            <person name="Brannstrom I.O."/>
            <person name="Guillou S."/>
            <person name="Cros-Aarteil S."/>
            <person name="Calhoun S."/>
            <person name="Haridas S."/>
            <person name="Kuo A."/>
            <person name="Mondo S."/>
            <person name="Pangilinan J."/>
            <person name="Riley R."/>
            <person name="LaButti K."/>
            <person name="Andreopoulos B."/>
            <person name="Lipzen A."/>
            <person name="Chen C."/>
            <person name="Yan M."/>
            <person name="Daum C."/>
            <person name="Ng V."/>
            <person name="Clum A."/>
            <person name="Steindorff A."/>
            <person name="Ohm R.A."/>
            <person name="Martin F."/>
            <person name="Silar P."/>
            <person name="Natvig D.O."/>
            <person name="Lalanne C."/>
            <person name="Gautier V."/>
            <person name="Ament-Velasquez S.L."/>
            <person name="Kruys A."/>
            <person name="Hutchinson M.I."/>
            <person name="Powell A.J."/>
            <person name="Barry K."/>
            <person name="Miller A.N."/>
            <person name="Grigoriev I.V."/>
            <person name="Debuchy R."/>
            <person name="Gladieux P."/>
            <person name="Hiltunen Thoren M."/>
            <person name="Johannesson H."/>
        </authorList>
    </citation>
    <scope>NUCLEOTIDE SEQUENCE</scope>
    <source>
        <strain evidence="2">CBS 359.72</strain>
    </source>
</reference>
<evidence type="ECO:0000313" key="2">
    <source>
        <dbReference type="EMBL" id="KAK4251330.1"/>
    </source>
</evidence>
<proteinExistence type="predicted"/>
<dbReference type="EMBL" id="MU857606">
    <property type="protein sequence ID" value="KAK4251330.1"/>
    <property type="molecule type" value="Genomic_DNA"/>
</dbReference>
<dbReference type="Proteomes" id="UP001303647">
    <property type="component" value="Unassembled WGS sequence"/>
</dbReference>
<reference evidence="2" key="2">
    <citation type="submission" date="2023-05" db="EMBL/GenBank/DDBJ databases">
        <authorList>
            <consortium name="Lawrence Berkeley National Laboratory"/>
            <person name="Steindorff A."/>
            <person name="Hensen N."/>
            <person name="Bonometti L."/>
            <person name="Westerberg I."/>
            <person name="Brannstrom I.O."/>
            <person name="Guillou S."/>
            <person name="Cros-Aarteil S."/>
            <person name="Calhoun S."/>
            <person name="Haridas S."/>
            <person name="Kuo A."/>
            <person name="Mondo S."/>
            <person name="Pangilinan J."/>
            <person name="Riley R."/>
            <person name="Labutti K."/>
            <person name="Andreopoulos B."/>
            <person name="Lipzen A."/>
            <person name="Chen C."/>
            <person name="Yanf M."/>
            <person name="Daum C."/>
            <person name="Ng V."/>
            <person name="Clum A."/>
            <person name="Ohm R."/>
            <person name="Martin F."/>
            <person name="Silar P."/>
            <person name="Natvig D."/>
            <person name="Lalanne C."/>
            <person name="Gautier V."/>
            <person name="Ament-Velasquez S.L."/>
            <person name="Kruys A."/>
            <person name="Hutchinson M.I."/>
            <person name="Powell A.J."/>
            <person name="Barry K."/>
            <person name="Miller A.N."/>
            <person name="Grigoriev I.V."/>
            <person name="Debuchy R."/>
            <person name="Gladieux P."/>
            <person name="Thoren M.H."/>
            <person name="Johannesson H."/>
        </authorList>
    </citation>
    <scope>NUCLEOTIDE SEQUENCE</scope>
    <source>
        <strain evidence="2">CBS 359.72</strain>
    </source>
</reference>
<dbReference type="AlphaFoldDB" id="A0AAN7HU16"/>
<gene>
    <name evidence="2" type="ORF">C7999DRAFT_10861</name>
</gene>
<accession>A0AAN7HU16</accession>
<feature type="compositionally biased region" description="Basic residues" evidence="1">
    <location>
        <begin position="31"/>
        <end position="44"/>
    </location>
</feature>
<dbReference type="GO" id="GO:0031047">
    <property type="term" value="P:regulatory ncRNA-mediated gene silencing"/>
    <property type="evidence" value="ECO:0007669"/>
    <property type="project" value="InterPro"/>
</dbReference>
<evidence type="ECO:0000313" key="3">
    <source>
        <dbReference type="Proteomes" id="UP001303647"/>
    </source>
</evidence>
<sequence length="465" mass="52029">MTVSQKDALIDEQPQSLAAGEVKVDADAPHAGKKKKNKRSAKAKKKGTGFEEFYCDPPITPTEYKEERDLIYPRYRPFVDRIEECIQRYRARRRLSSERELLFSRYLLLGGIDASVRQFQSTRNIGDDILQDATKSSVREMIADDVIQRGGDGNRNPRFYNPNYSEHWDVDFTGVAAGFVSEHLPTLVGTQSAQYAMGVNVVLNFLKYVDLHDVCPEYADDVKSAQSICLRALEEVPATTKLLQLLPGHFNAALSVLHVKQEDGGSSDIDNYFGKALPDVKQAKASHAATLSILMGANWFPTAGEWFITETAELTFEVLAIDLPSDITCAKYKAINQHLTNYANIQPCGTITARPVVVPDGWDNNMTATMPPGADKESQFVLEEDILHLMVVGMKLTMEVCTLNIGLKFIKSVTQVRPSFYIFLPQELMFHYKEPLPNDRPAKSVHDCDDENDVRMGVPVVEADD</sequence>
<keyword evidence="3" id="KW-1185">Reference proteome</keyword>
<organism evidence="2 3">
    <name type="scientific">Corynascus novoguineensis</name>
    <dbReference type="NCBI Taxonomy" id="1126955"/>
    <lineage>
        <taxon>Eukaryota</taxon>
        <taxon>Fungi</taxon>
        <taxon>Dikarya</taxon>
        <taxon>Ascomycota</taxon>
        <taxon>Pezizomycotina</taxon>
        <taxon>Sordariomycetes</taxon>
        <taxon>Sordariomycetidae</taxon>
        <taxon>Sordariales</taxon>
        <taxon>Chaetomiaceae</taxon>
        <taxon>Corynascus</taxon>
    </lineage>
</organism>
<comment type="caution">
    <text evidence="2">The sequence shown here is derived from an EMBL/GenBank/DDBJ whole genome shotgun (WGS) entry which is preliminary data.</text>
</comment>
<feature type="region of interest" description="Disordered" evidence="1">
    <location>
        <begin position="20"/>
        <end position="44"/>
    </location>
</feature>
<evidence type="ECO:0000256" key="1">
    <source>
        <dbReference type="SAM" id="MobiDB-lite"/>
    </source>
</evidence>
<dbReference type="GO" id="GO:0033167">
    <property type="term" value="C:ARC complex"/>
    <property type="evidence" value="ECO:0007669"/>
    <property type="project" value="InterPro"/>
</dbReference>
<name>A0AAN7HU16_9PEZI</name>